<comment type="subcellular location">
    <subcellularLocation>
        <location evidence="1">Membrane</location>
        <topology evidence="1">Multi-pass membrane protein</topology>
    </subcellularLocation>
</comment>
<evidence type="ECO:0000259" key="6">
    <source>
        <dbReference type="Pfam" id="PF03798"/>
    </source>
</evidence>
<keyword evidence="3 5" id="KW-1133">Transmembrane helix</keyword>
<organism evidence="7 8">
    <name type="scientific">Spizellomyces punctatus (strain DAOM BR117)</name>
    <dbReference type="NCBI Taxonomy" id="645134"/>
    <lineage>
        <taxon>Eukaryota</taxon>
        <taxon>Fungi</taxon>
        <taxon>Fungi incertae sedis</taxon>
        <taxon>Chytridiomycota</taxon>
        <taxon>Chytridiomycota incertae sedis</taxon>
        <taxon>Chytridiomycetes</taxon>
        <taxon>Spizellomycetales</taxon>
        <taxon>Spizellomycetaceae</taxon>
        <taxon>Spizellomyces</taxon>
    </lineage>
</organism>
<dbReference type="EMBL" id="KQ257453">
    <property type="protein sequence ID" value="KND01973.1"/>
    <property type="molecule type" value="Genomic_DNA"/>
</dbReference>
<dbReference type="AlphaFoldDB" id="A0A0L0HLN8"/>
<evidence type="ECO:0000256" key="1">
    <source>
        <dbReference type="ARBA" id="ARBA00004141"/>
    </source>
</evidence>
<evidence type="ECO:0000256" key="2">
    <source>
        <dbReference type="ARBA" id="ARBA00022692"/>
    </source>
</evidence>
<feature type="domain" description="TLC" evidence="6">
    <location>
        <begin position="55"/>
        <end position="279"/>
    </location>
</feature>
<name>A0A0L0HLN8_SPIPD</name>
<evidence type="ECO:0000313" key="8">
    <source>
        <dbReference type="Proteomes" id="UP000053201"/>
    </source>
</evidence>
<dbReference type="InterPro" id="IPR006634">
    <property type="entry name" value="TLC-dom"/>
</dbReference>
<protein>
    <recommendedName>
        <fullName evidence="6">TLC domain-containing protein</fullName>
    </recommendedName>
</protein>
<evidence type="ECO:0000256" key="3">
    <source>
        <dbReference type="ARBA" id="ARBA00022989"/>
    </source>
</evidence>
<dbReference type="Proteomes" id="UP000053201">
    <property type="component" value="Unassembled WGS sequence"/>
</dbReference>
<evidence type="ECO:0000313" key="7">
    <source>
        <dbReference type="EMBL" id="KND01973.1"/>
    </source>
</evidence>
<gene>
    <name evidence="7" type="ORF">SPPG_02480</name>
</gene>
<dbReference type="GO" id="GO:0016020">
    <property type="term" value="C:membrane"/>
    <property type="evidence" value="ECO:0007669"/>
    <property type="project" value="UniProtKB-SubCell"/>
</dbReference>
<dbReference type="VEuPathDB" id="FungiDB:SPPG_02480"/>
<sequence length="293" mass="32992">MPVPSLPLKQFADAQVLVPLGFHLILHKIAAQLIHYLSPATLARLNSADLLFLAEKLPSTVNALTVSVSSLYLLLKRQPYSEDVIEPYPELLDRTLAAHIGYTLYDSYVMGIVGRQHPSAWIHHVLGALGAGFMRHYKVASYFPAVFLPSELTVVATNVLWVMQKLGKETGKAYEFWLIVRCVLFLLVRAPAGPLGLWYALRVTKRTNDADVRENNIVQKVEERSGQGSLPAKATVAIARPLLLWQRLRRLPGIVWILTCINYVVFTGLNTYWTILVFRALFRFRAKSGIHHI</sequence>
<keyword evidence="2 5" id="KW-0812">Transmembrane</keyword>
<keyword evidence="8" id="KW-1185">Reference proteome</keyword>
<dbReference type="GO" id="GO:0055088">
    <property type="term" value="P:lipid homeostasis"/>
    <property type="evidence" value="ECO:0007669"/>
    <property type="project" value="TreeGrafter"/>
</dbReference>
<dbReference type="InParanoid" id="A0A0L0HLN8"/>
<proteinExistence type="predicted"/>
<dbReference type="eggNOG" id="ENOG502S9Z0">
    <property type="taxonomic scope" value="Eukaryota"/>
</dbReference>
<reference evidence="7 8" key="1">
    <citation type="submission" date="2009-08" db="EMBL/GenBank/DDBJ databases">
        <title>The Genome Sequence of Spizellomyces punctatus strain DAOM BR117.</title>
        <authorList>
            <consortium name="The Broad Institute Genome Sequencing Platform"/>
            <person name="Russ C."/>
            <person name="Cuomo C."/>
            <person name="Shea T."/>
            <person name="Young S.K."/>
            <person name="Zeng Q."/>
            <person name="Koehrsen M."/>
            <person name="Haas B."/>
            <person name="Borodovsky M."/>
            <person name="Guigo R."/>
            <person name="Alvarado L."/>
            <person name="Berlin A."/>
            <person name="Bochicchio J."/>
            <person name="Borenstein D."/>
            <person name="Chapman S."/>
            <person name="Chen Z."/>
            <person name="Engels R."/>
            <person name="Freedman E."/>
            <person name="Gellesch M."/>
            <person name="Goldberg J."/>
            <person name="Griggs A."/>
            <person name="Gujja S."/>
            <person name="Heiman D."/>
            <person name="Hepburn T."/>
            <person name="Howarth C."/>
            <person name="Jen D."/>
            <person name="Larson L."/>
            <person name="Lewis B."/>
            <person name="Mehta T."/>
            <person name="Park D."/>
            <person name="Pearson M."/>
            <person name="Roberts A."/>
            <person name="Saif S."/>
            <person name="Shenoy N."/>
            <person name="Sisk P."/>
            <person name="Stolte C."/>
            <person name="Sykes S."/>
            <person name="Thomson T."/>
            <person name="Walk T."/>
            <person name="White J."/>
            <person name="Yandava C."/>
            <person name="Burger G."/>
            <person name="Gray M.W."/>
            <person name="Holland P.W.H."/>
            <person name="King N."/>
            <person name="Lang F.B.F."/>
            <person name="Roger A.J."/>
            <person name="Ruiz-Trillo I."/>
            <person name="Lander E."/>
            <person name="Nusbaum C."/>
        </authorList>
    </citation>
    <scope>NUCLEOTIDE SEQUENCE [LARGE SCALE GENOMIC DNA]</scope>
    <source>
        <strain evidence="7 8">DAOM BR117</strain>
    </source>
</reference>
<feature type="transmembrane region" description="Helical" evidence="5">
    <location>
        <begin position="174"/>
        <end position="192"/>
    </location>
</feature>
<accession>A0A0L0HLN8</accession>
<feature type="transmembrane region" description="Helical" evidence="5">
    <location>
        <begin position="16"/>
        <end position="37"/>
    </location>
</feature>
<feature type="transmembrane region" description="Helical" evidence="5">
    <location>
        <begin position="143"/>
        <end position="162"/>
    </location>
</feature>
<keyword evidence="4 5" id="KW-0472">Membrane</keyword>
<dbReference type="PANTHER" id="PTHR13439">
    <property type="entry name" value="CT120 PROTEIN"/>
    <property type="match status" value="1"/>
</dbReference>
<dbReference type="RefSeq" id="XP_016610012.1">
    <property type="nucleotide sequence ID" value="XM_016750767.1"/>
</dbReference>
<dbReference type="Pfam" id="PF03798">
    <property type="entry name" value="TRAM_LAG1_CLN8"/>
    <property type="match status" value="1"/>
</dbReference>
<feature type="transmembrane region" description="Helical" evidence="5">
    <location>
        <begin position="254"/>
        <end position="278"/>
    </location>
</feature>
<dbReference type="InterPro" id="IPR050846">
    <property type="entry name" value="TLCD"/>
</dbReference>
<dbReference type="OrthoDB" id="2146047at2759"/>
<evidence type="ECO:0000256" key="4">
    <source>
        <dbReference type="ARBA" id="ARBA00023136"/>
    </source>
</evidence>
<dbReference type="GeneID" id="27686061"/>
<dbReference type="GO" id="GO:0005783">
    <property type="term" value="C:endoplasmic reticulum"/>
    <property type="evidence" value="ECO:0007669"/>
    <property type="project" value="TreeGrafter"/>
</dbReference>
<evidence type="ECO:0000256" key="5">
    <source>
        <dbReference type="SAM" id="Phobius"/>
    </source>
</evidence>
<dbReference type="PANTHER" id="PTHR13439:SF0">
    <property type="entry name" value="TOPOISOMERASE I DAMAGE AFFECTED PROTEIN 4"/>
    <property type="match status" value="1"/>
</dbReference>